<dbReference type="GO" id="GO:0008270">
    <property type="term" value="F:zinc ion binding"/>
    <property type="evidence" value="ECO:0007669"/>
    <property type="project" value="UniProtKB-KW"/>
</dbReference>
<dbReference type="Pfam" id="PF18044">
    <property type="entry name" value="zf-CCCH_4"/>
    <property type="match status" value="1"/>
</dbReference>
<dbReference type="AlphaFoldDB" id="A0A7J6KU14"/>
<dbReference type="PROSITE" id="PS50103">
    <property type="entry name" value="ZF_C3H1"/>
    <property type="match status" value="1"/>
</dbReference>
<feature type="compositionally biased region" description="Polar residues" evidence="5">
    <location>
        <begin position="417"/>
        <end position="430"/>
    </location>
</feature>
<keyword evidence="6" id="KW-0812">Transmembrane</keyword>
<keyword evidence="6" id="KW-0472">Membrane</keyword>
<name>A0A7J6KU14_PERCH</name>
<feature type="compositionally biased region" description="Basic and acidic residues" evidence="5">
    <location>
        <begin position="402"/>
        <end position="416"/>
    </location>
</feature>
<keyword evidence="6" id="KW-1133">Transmembrane helix</keyword>
<proteinExistence type="predicted"/>
<feature type="region of interest" description="Disordered" evidence="5">
    <location>
        <begin position="360"/>
        <end position="381"/>
    </location>
</feature>
<feature type="compositionally biased region" description="Polar residues" evidence="5">
    <location>
        <begin position="360"/>
        <end position="370"/>
    </location>
</feature>
<sequence>MEPKQNGKQPNADNSKKKSAAGKEKGVNEVEDPIDDQLSVSKGKAVQSIKQPHEVSKGTPADPASDSREGDNSSVTGSQKDDGASSVQSDGDSAELDLFLQELPSSVSDFIIDNLPQSAQLDVAKVLVSRNITTVAMLGLLDDSSCKELAPLLSDRANLIFLKAVGRNCSSARPLKRRLEEGGGGSDLPSDSVGNLQAKFKAKFGMAIPGRYTVDTQVLSKIKKDELVQLTECDEPGPLSAKRSRIVIDPNMKSFNTEDIRLPRASVNCEAAHVALCLTRFCLSAAMLGKMSPTQALVYLARLFELGERTSVHAIKSADLGMRLEAVRGGNSDVNVSLGHKLACGQADILAACQAESRSSTPYSGSNAQSHRARNRPQVDEPCRQFARGRCRFGANCIYRHDKSQPRQGEDGKEGSPKQQVDQNLSSTEQLDPPKHAPKRVTIPNPGGKSVATPWTRSSLDTIVLQSKVGLHKTGVGRCEDYISSYLTAATACLELDSEQEFSDFRNGGICILPGEEPPLTNQQASFGQRLGELLLNEGAAAGLTALIEKIKGKPTKEQANSVENFALAAASGARRSLAVELGPSIVEREAGNSIYCSLLGTIADRLQLKDIEFPIICQRGLPLGIDVAIPYTNLYPRFKPKKQEEFETPEIHTNYKSMMLPEVREKADKIVRDEEDKGYIQRLGETDLHNEARTFIRRAAVPKAGSFENGVRIVEDFKRSNTNLHSTIPNTARLPSVSHLRQLISSLADATSQSTAKYRILQFDLKSAYRHLGIHPSERKNVSFTHTFLDGNTVAYENKVLSFGHSGAAYWFVRYANLALSCLELILRATFSVSISKPFGSYMYVDDGFLCIWVEIYAQVATVIIVFWLLLGSGLSCDKLRFNLTEGTVVGIRIDIRDSPCFEIDPAKTEKLLADLRALVSSECISEQKLASLAGKLNRYASLRKYLKPYLQPFYGLLAVMRKLGRPAAACPRKSEVNITASFFIDILSDPHAFHSVGPIQRSLDGYAGTMLLFTDASTRALGG</sequence>
<evidence type="ECO:0000256" key="1">
    <source>
        <dbReference type="ARBA" id="ARBA00022723"/>
    </source>
</evidence>
<dbReference type="InterPro" id="IPR043502">
    <property type="entry name" value="DNA/RNA_pol_sf"/>
</dbReference>
<feature type="zinc finger region" description="C3H1-type" evidence="4">
    <location>
        <begin position="377"/>
        <end position="404"/>
    </location>
</feature>
<evidence type="ECO:0000256" key="3">
    <source>
        <dbReference type="ARBA" id="ARBA00022833"/>
    </source>
</evidence>
<dbReference type="InterPro" id="IPR052055">
    <property type="entry name" value="Hepadnavirus_pol/RT"/>
</dbReference>
<accession>A0A7J6KU14</accession>
<comment type="caution">
    <text evidence="8">The sequence shown here is derived from an EMBL/GenBank/DDBJ whole genome shotgun (WGS) entry which is preliminary data.</text>
</comment>
<dbReference type="InterPro" id="IPR000571">
    <property type="entry name" value="Znf_CCCH"/>
</dbReference>
<dbReference type="Proteomes" id="UP000591131">
    <property type="component" value="Unassembled WGS sequence"/>
</dbReference>
<feature type="region of interest" description="Disordered" evidence="5">
    <location>
        <begin position="1"/>
        <end position="92"/>
    </location>
</feature>
<keyword evidence="1 4" id="KW-0479">Metal-binding</keyword>
<gene>
    <name evidence="8" type="ORF">FOL47_001231</name>
</gene>
<evidence type="ECO:0000256" key="4">
    <source>
        <dbReference type="PROSITE-ProRule" id="PRU00723"/>
    </source>
</evidence>
<organism evidence="8 9">
    <name type="scientific">Perkinsus chesapeaki</name>
    <name type="common">Clam parasite</name>
    <name type="synonym">Perkinsus andrewsi</name>
    <dbReference type="NCBI Taxonomy" id="330153"/>
    <lineage>
        <taxon>Eukaryota</taxon>
        <taxon>Sar</taxon>
        <taxon>Alveolata</taxon>
        <taxon>Perkinsozoa</taxon>
        <taxon>Perkinsea</taxon>
        <taxon>Perkinsida</taxon>
        <taxon>Perkinsidae</taxon>
        <taxon>Perkinsus</taxon>
    </lineage>
</organism>
<dbReference type="PANTHER" id="PTHR33050">
    <property type="entry name" value="REVERSE TRANSCRIPTASE DOMAIN-CONTAINING PROTEIN"/>
    <property type="match status" value="1"/>
</dbReference>
<dbReference type="OrthoDB" id="412157at2759"/>
<feature type="domain" description="C3H1-type" evidence="7">
    <location>
        <begin position="377"/>
        <end position="404"/>
    </location>
</feature>
<keyword evidence="2 4" id="KW-0863">Zinc-finger</keyword>
<feature type="compositionally biased region" description="Polar residues" evidence="5">
    <location>
        <begin position="1"/>
        <end position="13"/>
    </location>
</feature>
<evidence type="ECO:0000313" key="8">
    <source>
        <dbReference type="EMBL" id="KAF4650344.1"/>
    </source>
</evidence>
<evidence type="ECO:0000256" key="6">
    <source>
        <dbReference type="SAM" id="Phobius"/>
    </source>
</evidence>
<dbReference type="SMART" id="SM00356">
    <property type="entry name" value="ZnF_C3H1"/>
    <property type="match status" value="1"/>
</dbReference>
<protein>
    <recommendedName>
        <fullName evidence="7">C3H1-type domain-containing protein</fullName>
    </recommendedName>
</protein>
<dbReference type="InterPro" id="IPR041367">
    <property type="entry name" value="Znf-CCCH_4"/>
</dbReference>
<feature type="region of interest" description="Disordered" evidence="5">
    <location>
        <begin position="402"/>
        <end position="454"/>
    </location>
</feature>
<dbReference type="Gene3D" id="4.10.1000.10">
    <property type="entry name" value="Zinc finger, CCCH-type"/>
    <property type="match status" value="1"/>
</dbReference>
<evidence type="ECO:0000256" key="2">
    <source>
        <dbReference type="ARBA" id="ARBA00022771"/>
    </source>
</evidence>
<dbReference type="SUPFAM" id="SSF56672">
    <property type="entry name" value="DNA/RNA polymerases"/>
    <property type="match status" value="1"/>
</dbReference>
<feature type="non-terminal residue" evidence="8">
    <location>
        <position position="1"/>
    </location>
</feature>
<keyword evidence="9" id="KW-1185">Reference proteome</keyword>
<keyword evidence="3 4" id="KW-0862">Zinc</keyword>
<reference evidence="8 9" key="1">
    <citation type="submission" date="2020-04" db="EMBL/GenBank/DDBJ databases">
        <title>Perkinsus chesapeaki whole genome sequence.</title>
        <authorList>
            <person name="Bogema D.R."/>
        </authorList>
    </citation>
    <scope>NUCLEOTIDE SEQUENCE [LARGE SCALE GENOMIC DNA]</scope>
    <source>
        <strain evidence="8">ATCC PRA-425</strain>
    </source>
</reference>
<dbReference type="EMBL" id="JAAPAO010001282">
    <property type="protein sequence ID" value="KAF4650344.1"/>
    <property type="molecule type" value="Genomic_DNA"/>
</dbReference>
<feature type="transmembrane region" description="Helical" evidence="6">
    <location>
        <begin position="849"/>
        <end position="872"/>
    </location>
</feature>
<evidence type="ECO:0000259" key="7">
    <source>
        <dbReference type="PROSITE" id="PS50103"/>
    </source>
</evidence>
<dbReference type="PANTHER" id="PTHR33050:SF7">
    <property type="entry name" value="RIBONUCLEASE H"/>
    <property type="match status" value="1"/>
</dbReference>
<evidence type="ECO:0000256" key="5">
    <source>
        <dbReference type="SAM" id="MobiDB-lite"/>
    </source>
</evidence>
<evidence type="ECO:0000313" key="9">
    <source>
        <dbReference type="Proteomes" id="UP000591131"/>
    </source>
</evidence>